<comment type="caution">
    <text evidence="2">The sequence shown here is derived from an EMBL/GenBank/DDBJ whole genome shotgun (WGS) entry which is preliminary data.</text>
</comment>
<reference evidence="2" key="1">
    <citation type="submission" date="2019-08" db="EMBL/GenBank/DDBJ databases">
        <authorList>
            <person name="Liu F."/>
        </authorList>
    </citation>
    <scope>NUCLEOTIDE SEQUENCE [LARGE SCALE GENOMIC DNA]</scope>
    <source>
        <strain evidence="2">PA1801</strain>
        <tissue evidence="2">Leaf</tissue>
    </source>
</reference>
<dbReference type="Pfam" id="PF22936">
    <property type="entry name" value="Pol_BBD"/>
    <property type="match status" value="1"/>
</dbReference>
<accession>A0A5B6WHB2</accession>
<dbReference type="OrthoDB" id="422839at2759"/>
<feature type="domain" description="Retrovirus-related Pol polyprotein from transposon TNT 1-94-like beta-barrel" evidence="1">
    <location>
        <begin position="35"/>
        <end position="108"/>
    </location>
</feature>
<dbReference type="AlphaFoldDB" id="A0A5B6WHB2"/>
<proteinExistence type="predicted"/>
<evidence type="ECO:0000259" key="1">
    <source>
        <dbReference type="Pfam" id="PF22936"/>
    </source>
</evidence>
<evidence type="ECO:0000313" key="3">
    <source>
        <dbReference type="Proteomes" id="UP000325315"/>
    </source>
</evidence>
<evidence type="ECO:0000313" key="2">
    <source>
        <dbReference type="EMBL" id="KAA3481281.1"/>
    </source>
</evidence>
<organism evidence="2 3">
    <name type="scientific">Gossypium australe</name>
    <dbReference type="NCBI Taxonomy" id="47621"/>
    <lineage>
        <taxon>Eukaryota</taxon>
        <taxon>Viridiplantae</taxon>
        <taxon>Streptophyta</taxon>
        <taxon>Embryophyta</taxon>
        <taxon>Tracheophyta</taxon>
        <taxon>Spermatophyta</taxon>
        <taxon>Magnoliopsida</taxon>
        <taxon>eudicotyledons</taxon>
        <taxon>Gunneridae</taxon>
        <taxon>Pentapetalae</taxon>
        <taxon>rosids</taxon>
        <taxon>malvids</taxon>
        <taxon>Malvales</taxon>
        <taxon>Malvaceae</taxon>
        <taxon>Malvoideae</taxon>
        <taxon>Gossypium</taxon>
    </lineage>
</organism>
<protein>
    <submittedName>
        <fullName evidence="2">Integrase, catalytic core</fullName>
    </submittedName>
</protein>
<dbReference type="EMBL" id="SMMG02000003">
    <property type="protein sequence ID" value="KAA3481281.1"/>
    <property type="molecule type" value="Genomic_DNA"/>
</dbReference>
<keyword evidence="3" id="KW-1185">Reference proteome</keyword>
<sequence>MVCKNKGHTQQQNTQAQTTELMASCEPSNKERKNWLVDGGCTRHMTVDAIIFKSIDNRFHSKVKVGNGQYIKAIGKGDVLIKTPLSTKLVTDARLVLYIDQNLLSLGK</sequence>
<dbReference type="InterPro" id="IPR054722">
    <property type="entry name" value="PolX-like_BBD"/>
</dbReference>
<name>A0A5B6WHB2_9ROSI</name>
<dbReference type="Proteomes" id="UP000325315">
    <property type="component" value="Unassembled WGS sequence"/>
</dbReference>
<gene>
    <name evidence="2" type="ORF">EPI10_021655</name>
</gene>